<evidence type="ECO:0000256" key="2">
    <source>
        <dbReference type="ARBA" id="ARBA00022840"/>
    </source>
</evidence>
<dbReference type="GO" id="GO:0005886">
    <property type="term" value="C:plasma membrane"/>
    <property type="evidence" value="ECO:0007669"/>
    <property type="project" value="TreeGrafter"/>
</dbReference>
<gene>
    <name evidence="6" type="ORF">CYCCA115_LOCUS6813</name>
</gene>
<keyword evidence="7" id="KW-1185">Reference proteome</keyword>
<keyword evidence="4" id="KW-1133">Transmembrane helix</keyword>
<dbReference type="Proteomes" id="UP001295423">
    <property type="component" value="Unassembled WGS sequence"/>
</dbReference>
<evidence type="ECO:0000256" key="3">
    <source>
        <dbReference type="SAM" id="MobiDB-lite"/>
    </source>
</evidence>
<evidence type="ECO:0000256" key="1">
    <source>
        <dbReference type="ARBA" id="ARBA00022741"/>
    </source>
</evidence>
<keyword evidence="4" id="KW-0812">Transmembrane</keyword>
<dbReference type="AlphaFoldDB" id="A0AAD2FLA8"/>
<keyword evidence="2" id="KW-0067">ATP-binding</keyword>
<dbReference type="Gene3D" id="1.10.510.10">
    <property type="entry name" value="Transferase(Phosphotransferase) domain 1"/>
    <property type="match status" value="1"/>
</dbReference>
<feature type="transmembrane region" description="Helical" evidence="4">
    <location>
        <begin position="61"/>
        <end position="80"/>
    </location>
</feature>
<comment type="caution">
    <text evidence="6">The sequence shown here is derived from an EMBL/GenBank/DDBJ whole genome shotgun (WGS) entry which is preliminary data.</text>
</comment>
<proteinExistence type="predicted"/>
<dbReference type="SMART" id="SM00220">
    <property type="entry name" value="S_TKc"/>
    <property type="match status" value="1"/>
</dbReference>
<sequence length="479" mass="54887">MMSRRITSKESSSRGQAHVETIRRSASKEKKVHGQHSLFGGSATRKLLVARYYLERKSRSLLLIALCLAVLVLLMTGKTLDEAATIPFSSFLLLRNKEPSVIQRIDFTFHKPRTLEISSDLLDTINNITSLRDPILGYNTNDTIEVSPAHEKFKEHLENSKRYNRWQRDPIRTEECEPMHPWQETLFPSCLDFHAMDLQKDLRAITDGGYNSVFRITDIDGSHHIMKILKYGDTKHTDRNFDRVRRDSLVMERATGSPYVMDIYGYCGFSQVVPVGRHGDLNGILRGYYDQLSQGQKLEIATQVAQALADVHDLDGDGISSMSHGDFASKQYILIDGRFKLNDFNRGRFIRWNPTLNEPCPYTIEKNGDKFRAPEEYKHVPQTAAIDVWALGSVFVQIVTGHGIWNNYDSEEAQHYIVEGIRYPMDRSSTDPIDQVLYKAIDMCQVYEAKDRPKAGEVLEYLKAEAKRLDVEWDKPFGE</sequence>
<dbReference type="PANTHER" id="PTHR27001">
    <property type="entry name" value="OS01G0253100 PROTEIN"/>
    <property type="match status" value="1"/>
</dbReference>
<reference evidence="6" key="1">
    <citation type="submission" date="2023-08" db="EMBL/GenBank/DDBJ databases">
        <authorList>
            <person name="Audoor S."/>
            <person name="Bilcke G."/>
        </authorList>
    </citation>
    <scope>NUCLEOTIDE SEQUENCE</scope>
</reference>
<keyword evidence="1" id="KW-0547">Nucleotide-binding</keyword>
<protein>
    <recommendedName>
        <fullName evidence="5">Protein kinase domain-containing protein</fullName>
    </recommendedName>
</protein>
<organism evidence="6 7">
    <name type="scientific">Cylindrotheca closterium</name>
    <dbReference type="NCBI Taxonomy" id="2856"/>
    <lineage>
        <taxon>Eukaryota</taxon>
        <taxon>Sar</taxon>
        <taxon>Stramenopiles</taxon>
        <taxon>Ochrophyta</taxon>
        <taxon>Bacillariophyta</taxon>
        <taxon>Bacillariophyceae</taxon>
        <taxon>Bacillariophycidae</taxon>
        <taxon>Bacillariales</taxon>
        <taxon>Bacillariaceae</taxon>
        <taxon>Cylindrotheca</taxon>
    </lineage>
</organism>
<keyword evidence="4" id="KW-0472">Membrane</keyword>
<dbReference type="GO" id="GO:0004672">
    <property type="term" value="F:protein kinase activity"/>
    <property type="evidence" value="ECO:0007669"/>
    <property type="project" value="InterPro"/>
</dbReference>
<accession>A0AAD2FLA8</accession>
<feature type="compositionally biased region" description="Basic and acidic residues" evidence="3">
    <location>
        <begin position="20"/>
        <end position="29"/>
    </location>
</feature>
<evidence type="ECO:0000313" key="7">
    <source>
        <dbReference type="Proteomes" id="UP001295423"/>
    </source>
</evidence>
<dbReference type="PANTHER" id="PTHR27001:SF931">
    <property type="entry name" value="OS11G0664100 PROTEIN"/>
    <property type="match status" value="1"/>
</dbReference>
<evidence type="ECO:0000259" key="5">
    <source>
        <dbReference type="PROSITE" id="PS50011"/>
    </source>
</evidence>
<feature type="domain" description="Protein kinase" evidence="5">
    <location>
        <begin position="199"/>
        <end position="469"/>
    </location>
</feature>
<dbReference type="InterPro" id="IPR011009">
    <property type="entry name" value="Kinase-like_dom_sf"/>
</dbReference>
<dbReference type="GO" id="GO:0005524">
    <property type="term" value="F:ATP binding"/>
    <property type="evidence" value="ECO:0007669"/>
    <property type="project" value="UniProtKB-KW"/>
</dbReference>
<dbReference type="EMBL" id="CAKOGP040000879">
    <property type="protein sequence ID" value="CAJ1939965.1"/>
    <property type="molecule type" value="Genomic_DNA"/>
</dbReference>
<dbReference type="InterPro" id="IPR000719">
    <property type="entry name" value="Prot_kinase_dom"/>
</dbReference>
<evidence type="ECO:0000256" key="4">
    <source>
        <dbReference type="SAM" id="Phobius"/>
    </source>
</evidence>
<name>A0AAD2FLA8_9STRA</name>
<dbReference type="SUPFAM" id="SSF56112">
    <property type="entry name" value="Protein kinase-like (PK-like)"/>
    <property type="match status" value="1"/>
</dbReference>
<dbReference type="PROSITE" id="PS50011">
    <property type="entry name" value="PROTEIN_KINASE_DOM"/>
    <property type="match status" value="1"/>
</dbReference>
<evidence type="ECO:0000313" key="6">
    <source>
        <dbReference type="EMBL" id="CAJ1939965.1"/>
    </source>
</evidence>
<feature type="region of interest" description="Disordered" evidence="3">
    <location>
        <begin position="1"/>
        <end position="37"/>
    </location>
</feature>
<dbReference type="Pfam" id="PF00069">
    <property type="entry name" value="Pkinase"/>
    <property type="match status" value="1"/>
</dbReference>